<proteinExistence type="predicted"/>
<dbReference type="Proteomes" id="UP000019380">
    <property type="component" value="Unassembled WGS sequence"/>
</dbReference>
<dbReference type="EMBL" id="CBXG010000014">
    <property type="protein sequence ID" value="CDM03454.1"/>
    <property type="molecule type" value="Genomic_DNA"/>
</dbReference>
<accession>W6P175</accession>
<dbReference type="InterPro" id="IPR003748">
    <property type="entry name" value="DUF169"/>
</dbReference>
<comment type="caution">
    <text evidence="1">The sequence shown here is derived from an EMBL/GenBank/DDBJ whole genome shotgun (WGS) entry which is preliminary data.</text>
</comment>
<dbReference type="AlphaFoldDB" id="W6P175"/>
<dbReference type="Pfam" id="PF02596">
    <property type="entry name" value="DUF169"/>
    <property type="match status" value="1"/>
</dbReference>
<reference evidence="1 2" key="1">
    <citation type="submission" date="2013-12" db="EMBL/GenBank/DDBJ databases">
        <title>Improved hybrid genome assemblies of Bacteroides xylanisolvens SD CC 1b and Bacteroides xylanisolvens SD CC 2a using Illumina and 454 Sequencing.</title>
        <authorList>
            <person name="Ramaraj T."/>
            <person name="Sundararajan A."/>
            <person name="Mudge J."/>
            <person name="Schilkey F.D."/>
            <person name="Delvecchio V."/>
            <person name="Donlon M."/>
            <person name="Ziemer C."/>
        </authorList>
    </citation>
    <scope>NUCLEOTIDE SEQUENCE [LARGE SCALE GENOMIC DNA]</scope>
</reference>
<name>W6P175_9BACE</name>
<evidence type="ECO:0000313" key="2">
    <source>
        <dbReference type="Proteomes" id="UP000019380"/>
    </source>
</evidence>
<organism evidence="1 2">
    <name type="scientific">Bacteroides xylanisolvens SD CC 1b</name>
    <dbReference type="NCBI Taxonomy" id="702447"/>
    <lineage>
        <taxon>Bacteria</taxon>
        <taxon>Pseudomonadati</taxon>
        <taxon>Bacteroidota</taxon>
        <taxon>Bacteroidia</taxon>
        <taxon>Bacteroidales</taxon>
        <taxon>Bacteroidaceae</taxon>
        <taxon>Bacteroides</taxon>
    </lineage>
</organism>
<protein>
    <submittedName>
        <fullName evidence="1">Alanyl-tRNA synthetase domain protein</fullName>
    </submittedName>
</protein>
<evidence type="ECO:0000313" key="1">
    <source>
        <dbReference type="EMBL" id="CDM03454.1"/>
    </source>
</evidence>
<dbReference type="GO" id="GO:0004812">
    <property type="term" value="F:aminoacyl-tRNA ligase activity"/>
    <property type="evidence" value="ECO:0007669"/>
    <property type="project" value="UniProtKB-KW"/>
</dbReference>
<sequence>MDIQTFIQNFKEAFGENAELPLVFWYSDILEGTTEKINGCFFKGMKTVREGGTISLNAENIGCGGGKFYTGFTEMPERVPTFVSLKERYKQTPEMVIEFIRQLGVPMAEKKYLHFARIDKVASLEQMEGVMFIANPDMLSGLTTWAYYDNNAEDGVVSLFGSGCSSIVTQATLENRKGGKRTFIGFFDPSVRPYFEADKLSYTIPMSRFREMCGTMRQSCLFDTHAWRKIRERMVSTHCMAVPFSILCSGVYSISLSNN</sequence>
<gene>
    <name evidence="1" type="ORF">BN890_10070</name>
</gene>